<dbReference type="Gene3D" id="3.30.540.10">
    <property type="entry name" value="Fructose-1,6-Bisphosphatase, subunit A, domain 1"/>
    <property type="match status" value="1"/>
</dbReference>
<dbReference type="CDD" id="cd01639">
    <property type="entry name" value="IMPase"/>
    <property type="match status" value="1"/>
</dbReference>
<dbReference type="SUPFAM" id="SSF56655">
    <property type="entry name" value="Carbohydrate phosphatase"/>
    <property type="match status" value="1"/>
</dbReference>
<dbReference type="PRINTS" id="PR00377">
    <property type="entry name" value="IMPHPHTASES"/>
</dbReference>
<evidence type="ECO:0000256" key="1">
    <source>
        <dbReference type="ARBA" id="ARBA00001033"/>
    </source>
</evidence>
<comment type="caution">
    <text evidence="7">The sequence shown here is derived from an EMBL/GenBank/DDBJ whole genome shotgun (WGS) entry which is preliminary data.</text>
</comment>
<keyword evidence="4 6" id="KW-0378">Hydrolase</keyword>
<gene>
    <name evidence="7" type="ORF">QQX04_06890</name>
</gene>
<dbReference type="PROSITE" id="PS00629">
    <property type="entry name" value="IMP_1"/>
    <property type="match status" value="1"/>
</dbReference>
<evidence type="ECO:0000256" key="3">
    <source>
        <dbReference type="ARBA" id="ARBA00022723"/>
    </source>
</evidence>
<dbReference type="EC" id="3.1.3.25" evidence="6"/>
<evidence type="ECO:0000256" key="4">
    <source>
        <dbReference type="ARBA" id="ARBA00022801"/>
    </source>
</evidence>
<accession>A0ABT8G0R2</accession>
<dbReference type="GO" id="GO:0016787">
    <property type="term" value="F:hydrolase activity"/>
    <property type="evidence" value="ECO:0007669"/>
    <property type="project" value="UniProtKB-KW"/>
</dbReference>
<keyword evidence="5 6" id="KW-0460">Magnesium</keyword>
<name>A0ABT8G0R2_9MICO</name>
<dbReference type="InterPro" id="IPR000760">
    <property type="entry name" value="Inositol_monophosphatase-like"/>
</dbReference>
<comment type="catalytic activity">
    <reaction evidence="1 6">
        <text>a myo-inositol phosphate + H2O = myo-inositol + phosphate</text>
        <dbReference type="Rhea" id="RHEA:24056"/>
        <dbReference type="ChEBI" id="CHEBI:15377"/>
        <dbReference type="ChEBI" id="CHEBI:17268"/>
        <dbReference type="ChEBI" id="CHEBI:43474"/>
        <dbReference type="ChEBI" id="CHEBI:84139"/>
        <dbReference type="EC" id="3.1.3.25"/>
    </reaction>
</comment>
<evidence type="ECO:0000256" key="6">
    <source>
        <dbReference type="RuleBase" id="RU364068"/>
    </source>
</evidence>
<dbReference type="Proteomes" id="UP001172738">
    <property type="component" value="Unassembled WGS sequence"/>
</dbReference>
<evidence type="ECO:0000256" key="5">
    <source>
        <dbReference type="ARBA" id="ARBA00022842"/>
    </source>
</evidence>
<organism evidence="7 8">
    <name type="scientific">Demequina zhanjiangensis</name>
    <dbReference type="NCBI Taxonomy" id="3051659"/>
    <lineage>
        <taxon>Bacteria</taxon>
        <taxon>Bacillati</taxon>
        <taxon>Actinomycetota</taxon>
        <taxon>Actinomycetes</taxon>
        <taxon>Micrococcales</taxon>
        <taxon>Demequinaceae</taxon>
        <taxon>Demequina</taxon>
    </lineage>
</organism>
<dbReference type="RefSeq" id="WP_301127518.1">
    <property type="nucleotide sequence ID" value="NZ_JAUHPV010000003.1"/>
</dbReference>
<keyword evidence="3 6" id="KW-0479">Metal-binding</keyword>
<evidence type="ECO:0000313" key="8">
    <source>
        <dbReference type="Proteomes" id="UP001172738"/>
    </source>
</evidence>
<dbReference type="PANTHER" id="PTHR20854">
    <property type="entry name" value="INOSITOL MONOPHOSPHATASE"/>
    <property type="match status" value="1"/>
</dbReference>
<dbReference type="Gene3D" id="3.40.190.80">
    <property type="match status" value="1"/>
</dbReference>
<keyword evidence="8" id="KW-1185">Reference proteome</keyword>
<proteinExistence type="inferred from homology"/>
<sequence>MTDPRALLDVAARLAQEAGDLVVAGRAGARIAGTKSSSADIVTEMDLAAERLLRARLAELRPEDGILGEEGDDVPSSSGITWVLDPIDGTVNYAYGLPYYGVSVAAVSGPPRTHEWTQVAGALQTGSGELWTAARGEGAWRDGERLTRVSAPPLATTLLATGFQYVPELRAQQGEVVARMLPVVRDIRRLGAAALDLCHAAAGVVDAYYEHSINAWDMAAGGLIASEAGLKVAGIDGGPADERLVIAAHPDVWDDLAGALIAAGAERVGR</sequence>
<protein>
    <recommendedName>
        <fullName evidence="6">Inositol-1-monophosphatase</fullName>
        <ecNumber evidence="6">3.1.3.25</ecNumber>
    </recommendedName>
</protein>
<dbReference type="PANTHER" id="PTHR20854:SF4">
    <property type="entry name" value="INOSITOL-1-MONOPHOSPHATASE-RELATED"/>
    <property type="match status" value="1"/>
</dbReference>
<dbReference type="InterPro" id="IPR020583">
    <property type="entry name" value="Inositol_monoP_metal-BS"/>
</dbReference>
<evidence type="ECO:0000256" key="2">
    <source>
        <dbReference type="ARBA" id="ARBA00001946"/>
    </source>
</evidence>
<comment type="similarity">
    <text evidence="6">Belongs to the inositol monophosphatase superfamily.</text>
</comment>
<dbReference type="InterPro" id="IPR033942">
    <property type="entry name" value="IMPase"/>
</dbReference>
<reference evidence="7" key="1">
    <citation type="submission" date="2023-06" db="EMBL/GenBank/DDBJ databases">
        <title>SYSU T00b26.</title>
        <authorList>
            <person name="Gao L."/>
            <person name="Fang B.-Z."/>
            <person name="Li W.-J."/>
        </authorList>
    </citation>
    <scope>NUCLEOTIDE SEQUENCE</scope>
    <source>
        <strain evidence="7">SYSU T00b26</strain>
    </source>
</reference>
<dbReference type="EMBL" id="JAUHPV010000003">
    <property type="protein sequence ID" value="MDN4472718.1"/>
    <property type="molecule type" value="Genomic_DNA"/>
</dbReference>
<evidence type="ECO:0000313" key="7">
    <source>
        <dbReference type="EMBL" id="MDN4472718.1"/>
    </source>
</evidence>
<dbReference type="Pfam" id="PF00459">
    <property type="entry name" value="Inositol_P"/>
    <property type="match status" value="1"/>
</dbReference>
<comment type="cofactor">
    <cofactor evidence="2 6">
        <name>Mg(2+)</name>
        <dbReference type="ChEBI" id="CHEBI:18420"/>
    </cofactor>
</comment>